<dbReference type="Proteomes" id="UP000799755">
    <property type="component" value="Unassembled WGS sequence"/>
</dbReference>
<gene>
    <name evidence="1" type="ORF">BDR25DRAFT_21930</name>
</gene>
<dbReference type="EMBL" id="MU003504">
    <property type="protein sequence ID" value="KAF2471635.1"/>
    <property type="molecule type" value="Genomic_DNA"/>
</dbReference>
<evidence type="ECO:0000313" key="2">
    <source>
        <dbReference type="Proteomes" id="UP000799755"/>
    </source>
</evidence>
<proteinExistence type="predicted"/>
<name>A0ACB6QZZ0_9PLEO</name>
<accession>A0ACB6QZZ0</accession>
<sequence length="167" mass="18619">MALSPFARASGTIRVLLLCPSISVGSIDCNSSTQFEGHIQRRTRQFDCRAARLPETWREWWFSGSLHPRTPLSQPDLVLSSNQGARNDLGPRPWAFACLGARPWRTNIDGSLERLFGGYFADRFLPLTSEITTSCLSTFLPAGLPAVVRRRATRAGALQTCRGRQRQ</sequence>
<reference evidence="1" key="1">
    <citation type="journal article" date="2020" name="Stud. Mycol.">
        <title>101 Dothideomycetes genomes: a test case for predicting lifestyles and emergence of pathogens.</title>
        <authorList>
            <person name="Haridas S."/>
            <person name="Albert R."/>
            <person name="Binder M."/>
            <person name="Bloem J."/>
            <person name="Labutti K."/>
            <person name="Salamov A."/>
            <person name="Andreopoulos B."/>
            <person name="Baker S."/>
            <person name="Barry K."/>
            <person name="Bills G."/>
            <person name="Bluhm B."/>
            <person name="Cannon C."/>
            <person name="Castanera R."/>
            <person name="Culley D."/>
            <person name="Daum C."/>
            <person name="Ezra D."/>
            <person name="Gonzalez J."/>
            <person name="Henrissat B."/>
            <person name="Kuo A."/>
            <person name="Liang C."/>
            <person name="Lipzen A."/>
            <person name="Lutzoni F."/>
            <person name="Magnuson J."/>
            <person name="Mondo S."/>
            <person name="Nolan M."/>
            <person name="Ohm R."/>
            <person name="Pangilinan J."/>
            <person name="Park H.-J."/>
            <person name="Ramirez L."/>
            <person name="Alfaro M."/>
            <person name="Sun H."/>
            <person name="Tritt A."/>
            <person name="Yoshinaga Y."/>
            <person name="Zwiers L.-H."/>
            <person name="Turgeon B."/>
            <person name="Goodwin S."/>
            <person name="Spatafora J."/>
            <person name="Crous P."/>
            <person name="Grigoriev I."/>
        </authorList>
    </citation>
    <scope>NUCLEOTIDE SEQUENCE</scope>
    <source>
        <strain evidence="1">ATCC 200398</strain>
    </source>
</reference>
<keyword evidence="2" id="KW-1185">Reference proteome</keyword>
<protein>
    <submittedName>
        <fullName evidence="1">Uncharacterized protein</fullName>
    </submittedName>
</protein>
<evidence type="ECO:0000313" key="1">
    <source>
        <dbReference type="EMBL" id="KAF2471635.1"/>
    </source>
</evidence>
<organism evidence="1 2">
    <name type="scientific">Lindgomyces ingoldianus</name>
    <dbReference type="NCBI Taxonomy" id="673940"/>
    <lineage>
        <taxon>Eukaryota</taxon>
        <taxon>Fungi</taxon>
        <taxon>Dikarya</taxon>
        <taxon>Ascomycota</taxon>
        <taxon>Pezizomycotina</taxon>
        <taxon>Dothideomycetes</taxon>
        <taxon>Pleosporomycetidae</taxon>
        <taxon>Pleosporales</taxon>
        <taxon>Lindgomycetaceae</taxon>
        <taxon>Lindgomyces</taxon>
    </lineage>
</organism>
<comment type="caution">
    <text evidence="1">The sequence shown here is derived from an EMBL/GenBank/DDBJ whole genome shotgun (WGS) entry which is preliminary data.</text>
</comment>